<organism evidence="1">
    <name type="scientific">Anguilla anguilla</name>
    <name type="common">European freshwater eel</name>
    <name type="synonym">Muraena anguilla</name>
    <dbReference type="NCBI Taxonomy" id="7936"/>
    <lineage>
        <taxon>Eukaryota</taxon>
        <taxon>Metazoa</taxon>
        <taxon>Chordata</taxon>
        <taxon>Craniata</taxon>
        <taxon>Vertebrata</taxon>
        <taxon>Euteleostomi</taxon>
        <taxon>Actinopterygii</taxon>
        <taxon>Neopterygii</taxon>
        <taxon>Teleostei</taxon>
        <taxon>Anguilliformes</taxon>
        <taxon>Anguillidae</taxon>
        <taxon>Anguilla</taxon>
    </lineage>
</organism>
<dbReference type="EMBL" id="GBXM01058282">
    <property type="protein sequence ID" value="JAH50295.1"/>
    <property type="molecule type" value="Transcribed_RNA"/>
</dbReference>
<sequence length="47" mass="5400">MNTSSTSRLFQVHPQGKQSGWTYQNLYKLIRVSYLSPAKHLLCGVNF</sequence>
<dbReference type="AlphaFoldDB" id="A0A0E9TBP3"/>
<proteinExistence type="predicted"/>
<accession>A0A0E9TBP3</accession>
<evidence type="ECO:0000313" key="1">
    <source>
        <dbReference type="EMBL" id="JAH50295.1"/>
    </source>
</evidence>
<reference evidence="1" key="1">
    <citation type="submission" date="2014-11" db="EMBL/GenBank/DDBJ databases">
        <authorList>
            <person name="Amaro Gonzalez C."/>
        </authorList>
    </citation>
    <scope>NUCLEOTIDE SEQUENCE</scope>
</reference>
<name>A0A0E9TBP3_ANGAN</name>
<protein>
    <submittedName>
        <fullName evidence="1">Uncharacterized protein</fullName>
    </submittedName>
</protein>
<reference evidence="1" key="2">
    <citation type="journal article" date="2015" name="Fish Shellfish Immunol.">
        <title>Early steps in the European eel (Anguilla anguilla)-Vibrio vulnificus interaction in the gills: Role of the RtxA13 toxin.</title>
        <authorList>
            <person name="Callol A."/>
            <person name="Pajuelo D."/>
            <person name="Ebbesson L."/>
            <person name="Teles M."/>
            <person name="MacKenzie S."/>
            <person name="Amaro C."/>
        </authorList>
    </citation>
    <scope>NUCLEOTIDE SEQUENCE</scope>
</reference>